<keyword evidence="2" id="KW-1185">Reference proteome</keyword>
<comment type="caution">
    <text evidence="1">The sequence shown here is derived from an EMBL/GenBank/DDBJ whole genome shotgun (WGS) entry which is preliminary data.</text>
</comment>
<protein>
    <submittedName>
        <fullName evidence="1">Uncharacterized protein</fullName>
    </submittedName>
</protein>
<name>A0ABN0R514_MYCUL</name>
<evidence type="ECO:0000313" key="2">
    <source>
        <dbReference type="Proteomes" id="UP000020681"/>
    </source>
</evidence>
<organism evidence="1 2">
    <name type="scientific">Mycobacterium ulcerans str. Harvey</name>
    <dbReference type="NCBI Taxonomy" id="1299332"/>
    <lineage>
        <taxon>Bacteria</taxon>
        <taxon>Bacillati</taxon>
        <taxon>Actinomycetota</taxon>
        <taxon>Actinomycetes</taxon>
        <taxon>Mycobacteriales</taxon>
        <taxon>Mycobacteriaceae</taxon>
        <taxon>Mycobacterium</taxon>
        <taxon>Mycobacterium ulcerans group</taxon>
    </lineage>
</organism>
<reference evidence="1 2" key="1">
    <citation type="submission" date="2014-01" db="EMBL/GenBank/DDBJ databases">
        <authorList>
            <person name="Dobos K."/>
            <person name="Lenaerts A."/>
            <person name="Ordway D."/>
            <person name="DeGroote M.A."/>
            <person name="Parker T."/>
            <person name="Sizemore C."/>
            <person name="Tallon L.J."/>
            <person name="Sadzewicz L.K."/>
            <person name="Sengamalay N."/>
            <person name="Fraser C.M."/>
            <person name="Hine E."/>
            <person name="Shefchek K.A."/>
            <person name="Das S.P."/>
            <person name="Tettelin H."/>
        </authorList>
    </citation>
    <scope>NUCLEOTIDE SEQUENCE [LARGE SCALE GENOMIC DNA]</scope>
    <source>
        <strain evidence="1 2">Harvey</strain>
    </source>
</reference>
<sequence>MLHFSNNRTRGVMLVMVRLPGMQGEELPQHLGGRHHRC</sequence>
<proteinExistence type="predicted"/>
<gene>
    <name evidence="1" type="ORF">I551_1244</name>
</gene>
<dbReference type="Proteomes" id="UP000020681">
    <property type="component" value="Unassembled WGS sequence"/>
</dbReference>
<accession>A0ABN0R514</accession>
<dbReference type="EMBL" id="JAOL01000079">
    <property type="protein sequence ID" value="EUA92230.1"/>
    <property type="molecule type" value="Genomic_DNA"/>
</dbReference>
<evidence type="ECO:0000313" key="1">
    <source>
        <dbReference type="EMBL" id="EUA92230.1"/>
    </source>
</evidence>